<keyword evidence="3" id="KW-1185">Reference proteome</keyword>
<proteinExistence type="predicted"/>
<gene>
    <name evidence="2" type="ORF">DIABBA_LOCUS9067</name>
</gene>
<feature type="compositionally biased region" description="Polar residues" evidence="1">
    <location>
        <begin position="8"/>
        <end position="23"/>
    </location>
</feature>
<sequence>MNELYLPDTSQNQEPDTVHSSPAPSVDPDLMNIFYAFSDSDTSYVPDGDSDSEESHPIPTAMAYSSIEVSHCSPSILERPFMEWMTASRAQVKQTMIFMVIEFRLSIRTQKELSNHWLENYNNVSSFSKISERHLLEEKNAALVSYDNANYVIATDNDNNKPGTSLLRVDLSPERKDEFQISDFVSDNDDDSIKDPYK</sequence>
<dbReference type="Proteomes" id="UP001153709">
    <property type="component" value="Chromosome 6"/>
</dbReference>
<dbReference type="AlphaFoldDB" id="A0A9N9T7P5"/>
<dbReference type="EMBL" id="OU898281">
    <property type="protein sequence ID" value="CAG9835919.1"/>
    <property type="molecule type" value="Genomic_DNA"/>
</dbReference>
<protein>
    <submittedName>
        <fullName evidence="2">Uncharacterized protein</fullName>
    </submittedName>
</protein>
<feature type="region of interest" description="Disordered" evidence="1">
    <location>
        <begin position="1"/>
        <end position="25"/>
    </location>
</feature>
<organism evidence="2 3">
    <name type="scientific">Diabrotica balteata</name>
    <name type="common">Banded cucumber beetle</name>
    <dbReference type="NCBI Taxonomy" id="107213"/>
    <lineage>
        <taxon>Eukaryota</taxon>
        <taxon>Metazoa</taxon>
        <taxon>Ecdysozoa</taxon>
        <taxon>Arthropoda</taxon>
        <taxon>Hexapoda</taxon>
        <taxon>Insecta</taxon>
        <taxon>Pterygota</taxon>
        <taxon>Neoptera</taxon>
        <taxon>Endopterygota</taxon>
        <taxon>Coleoptera</taxon>
        <taxon>Polyphaga</taxon>
        <taxon>Cucujiformia</taxon>
        <taxon>Chrysomeloidea</taxon>
        <taxon>Chrysomelidae</taxon>
        <taxon>Galerucinae</taxon>
        <taxon>Diabroticina</taxon>
        <taxon>Diabroticites</taxon>
        <taxon>Diabrotica</taxon>
    </lineage>
</organism>
<evidence type="ECO:0000256" key="1">
    <source>
        <dbReference type="SAM" id="MobiDB-lite"/>
    </source>
</evidence>
<accession>A0A9N9T7P5</accession>
<evidence type="ECO:0000313" key="3">
    <source>
        <dbReference type="Proteomes" id="UP001153709"/>
    </source>
</evidence>
<name>A0A9N9T7P5_DIABA</name>
<evidence type="ECO:0000313" key="2">
    <source>
        <dbReference type="EMBL" id="CAG9835919.1"/>
    </source>
</evidence>
<reference evidence="2" key="1">
    <citation type="submission" date="2022-01" db="EMBL/GenBank/DDBJ databases">
        <authorList>
            <person name="King R."/>
        </authorList>
    </citation>
    <scope>NUCLEOTIDE SEQUENCE</scope>
</reference>